<dbReference type="GO" id="GO:0004040">
    <property type="term" value="F:amidase activity"/>
    <property type="evidence" value="ECO:0007669"/>
    <property type="project" value="InterPro"/>
</dbReference>
<dbReference type="Gene3D" id="1.10.530.10">
    <property type="match status" value="1"/>
</dbReference>
<organism evidence="12 13">
    <name type="scientific">Noviherbaspirillum saxi</name>
    <dbReference type="NCBI Taxonomy" id="2320863"/>
    <lineage>
        <taxon>Bacteria</taxon>
        <taxon>Pseudomonadati</taxon>
        <taxon>Pseudomonadota</taxon>
        <taxon>Betaproteobacteria</taxon>
        <taxon>Burkholderiales</taxon>
        <taxon>Oxalobacteraceae</taxon>
        <taxon>Noviherbaspirillum</taxon>
    </lineage>
</organism>
<dbReference type="InterPro" id="IPR051056">
    <property type="entry name" value="Glycosyl_Hydrolase_73"/>
</dbReference>
<evidence type="ECO:0000259" key="11">
    <source>
        <dbReference type="SMART" id="SM00047"/>
    </source>
</evidence>
<feature type="domain" description="Mannosyl-glycoprotein endo-beta-N-acetylglucosamidase-like" evidence="11">
    <location>
        <begin position="146"/>
        <end position="301"/>
    </location>
</feature>
<keyword evidence="7 12" id="KW-0378">Hydrolase</keyword>
<evidence type="ECO:0000256" key="7">
    <source>
        <dbReference type="ARBA" id="ARBA00022801"/>
    </source>
</evidence>
<dbReference type="RefSeq" id="WP_119768617.1">
    <property type="nucleotide sequence ID" value="NZ_QYUO01000001.1"/>
</dbReference>
<evidence type="ECO:0000256" key="3">
    <source>
        <dbReference type="ARBA" id="ARBA00006880"/>
    </source>
</evidence>
<dbReference type="PRINTS" id="PR01002">
    <property type="entry name" value="FLGFLGJ"/>
</dbReference>
<evidence type="ECO:0000256" key="8">
    <source>
        <dbReference type="ARBA" id="ARBA00023295"/>
    </source>
</evidence>
<dbReference type="OrthoDB" id="289937at2"/>
<dbReference type="PANTHER" id="PTHR33308:SF9">
    <property type="entry name" value="PEPTIDOGLYCAN HYDROLASE FLGJ"/>
    <property type="match status" value="1"/>
</dbReference>
<dbReference type="InterPro" id="IPR013377">
    <property type="entry name" value="FlgJ"/>
</dbReference>
<dbReference type="InterPro" id="IPR019301">
    <property type="entry name" value="Flagellar_prot_FlgJ_N"/>
</dbReference>
<keyword evidence="13" id="KW-1185">Reference proteome</keyword>
<dbReference type="GO" id="GO:0071555">
    <property type="term" value="P:cell wall organization"/>
    <property type="evidence" value="ECO:0007669"/>
    <property type="project" value="UniProtKB-KW"/>
</dbReference>
<dbReference type="Pfam" id="PF10135">
    <property type="entry name" value="Rod-binding"/>
    <property type="match status" value="1"/>
</dbReference>
<dbReference type="AlphaFoldDB" id="A0A3A3FVR9"/>
<evidence type="ECO:0000256" key="6">
    <source>
        <dbReference type="ARBA" id="ARBA00022764"/>
    </source>
</evidence>
<dbReference type="Pfam" id="PF01832">
    <property type="entry name" value="Glucosaminidase"/>
    <property type="match status" value="1"/>
</dbReference>
<dbReference type="InterPro" id="IPR002901">
    <property type="entry name" value="MGlyc_endo_b_GlcNAc-like_dom"/>
</dbReference>
<dbReference type="EMBL" id="QYUO01000001">
    <property type="protein sequence ID" value="RJF98668.1"/>
    <property type="molecule type" value="Genomic_DNA"/>
</dbReference>
<keyword evidence="6" id="KW-0574">Periplasm</keyword>
<evidence type="ECO:0000256" key="1">
    <source>
        <dbReference type="ARBA" id="ARBA00002954"/>
    </source>
</evidence>
<proteinExistence type="inferred from homology"/>
<evidence type="ECO:0000256" key="9">
    <source>
        <dbReference type="ARBA" id="ARBA00023316"/>
    </source>
</evidence>
<keyword evidence="12" id="KW-0966">Cell projection</keyword>
<protein>
    <recommendedName>
        <fullName evidence="5">Peptidoglycan hydrolase FlgJ</fullName>
    </recommendedName>
    <alternativeName>
        <fullName evidence="10">Muramidase FlgJ</fullName>
    </alternativeName>
</protein>
<sequence>MVNRIDTTSSFALDVKDVGKLRQAAKENSPEALKATVKQFEALFMNMVLKSMREATPQESVFDSQQSKMYTSMLDQQLSQTMASRGVGLADVLVRQLSNVVDKQRLAPADEEAALSNPEVDAVLSLLKPASPAAPVALPEAARQVSSNKPMHIRSFQEKLGAAAEEASRSTGIPAKFMLGQAALESGWGKREIKAADGSSSHNVFGIKATSGWKGKVVEAVTTEYINGTPQTRVEKFRAYDSYADAFRDYARMLSSNPRYQNVIASAQDVHGFAQGLQKAGYATDPHYAAKLTRLIKHSLST</sequence>
<dbReference type="Proteomes" id="UP000265955">
    <property type="component" value="Unassembled WGS sequence"/>
</dbReference>
<accession>A0A3A3FVR9</accession>
<comment type="similarity">
    <text evidence="4">In the C-terminal section; belongs to the glycosyl hydrolase 73 family.</text>
</comment>
<keyword evidence="9" id="KW-0961">Cell wall biogenesis/degradation</keyword>
<dbReference type="SMART" id="SM00047">
    <property type="entry name" value="LYZ2"/>
    <property type="match status" value="1"/>
</dbReference>
<keyword evidence="8" id="KW-0326">Glycosidase</keyword>
<evidence type="ECO:0000313" key="13">
    <source>
        <dbReference type="Proteomes" id="UP000265955"/>
    </source>
</evidence>
<dbReference type="FunFam" id="2.10.70.40:FF:000001">
    <property type="entry name" value="Flagellar assembly peptidoglycan hydrolase FlgJ"/>
    <property type="match status" value="1"/>
</dbReference>
<comment type="function">
    <text evidence="1">Flagellum-specific muramidase which hydrolyzes the peptidoglycan layer to assemble the rod structure in the periplasmic space.</text>
</comment>
<evidence type="ECO:0000313" key="12">
    <source>
        <dbReference type="EMBL" id="RJF98668.1"/>
    </source>
</evidence>
<dbReference type="GO" id="GO:0016798">
    <property type="term" value="F:hydrolase activity, acting on glycosyl bonds"/>
    <property type="evidence" value="ECO:0007669"/>
    <property type="project" value="UniProtKB-KW"/>
</dbReference>
<gene>
    <name evidence="12" type="primary">flgJ</name>
    <name evidence="12" type="ORF">D3871_09210</name>
</gene>
<dbReference type="Gene3D" id="2.10.70.40">
    <property type="entry name" value="peptidoglycan hydrolase"/>
    <property type="match status" value="1"/>
</dbReference>
<dbReference type="PANTHER" id="PTHR33308">
    <property type="entry name" value="PEPTIDOGLYCAN HYDROLASE FLGJ"/>
    <property type="match status" value="1"/>
</dbReference>
<name>A0A3A3FVR9_9BURK</name>
<keyword evidence="12" id="KW-0969">Cilium</keyword>
<evidence type="ECO:0000256" key="4">
    <source>
        <dbReference type="ARBA" id="ARBA00007974"/>
    </source>
</evidence>
<comment type="subcellular location">
    <subcellularLocation>
        <location evidence="2">Periplasm</location>
    </subcellularLocation>
</comment>
<dbReference type="GO" id="GO:0042597">
    <property type="term" value="C:periplasmic space"/>
    <property type="evidence" value="ECO:0007669"/>
    <property type="project" value="UniProtKB-SubCell"/>
</dbReference>
<reference evidence="13" key="1">
    <citation type="submission" date="2018-09" db="EMBL/GenBank/DDBJ databases">
        <authorList>
            <person name="Zhu H."/>
        </authorList>
    </citation>
    <scope>NUCLEOTIDE SEQUENCE [LARGE SCALE GENOMIC DNA]</scope>
    <source>
        <strain evidence="13">K1R23-30</strain>
    </source>
</reference>
<keyword evidence="12" id="KW-0282">Flagellum</keyword>
<comment type="caution">
    <text evidence="12">The sequence shown here is derived from an EMBL/GenBank/DDBJ whole genome shotgun (WGS) entry which is preliminary data.</text>
</comment>
<dbReference type="GO" id="GO:0071973">
    <property type="term" value="P:bacterial-type flagellum-dependent cell motility"/>
    <property type="evidence" value="ECO:0007669"/>
    <property type="project" value="TreeGrafter"/>
</dbReference>
<evidence type="ECO:0000256" key="2">
    <source>
        <dbReference type="ARBA" id="ARBA00004418"/>
    </source>
</evidence>
<evidence type="ECO:0000256" key="5">
    <source>
        <dbReference type="ARBA" id="ARBA00013433"/>
    </source>
</evidence>
<comment type="similarity">
    <text evidence="3">In the N-terminal section; belongs to the FlgJ family.</text>
</comment>
<dbReference type="NCBIfam" id="TIGR02541">
    <property type="entry name" value="flagell_FlgJ"/>
    <property type="match status" value="1"/>
</dbReference>
<evidence type="ECO:0000256" key="10">
    <source>
        <dbReference type="ARBA" id="ARBA00030835"/>
    </source>
</evidence>
<dbReference type="GO" id="GO:0044780">
    <property type="term" value="P:bacterial-type flagellum assembly"/>
    <property type="evidence" value="ECO:0007669"/>
    <property type="project" value="InterPro"/>
</dbReference>